<organism evidence="3 4">
    <name type="scientific">Latimeria chalumnae</name>
    <name type="common">Coelacanth</name>
    <dbReference type="NCBI Taxonomy" id="7897"/>
    <lineage>
        <taxon>Eukaryota</taxon>
        <taxon>Metazoa</taxon>
        <taxon>Chordata</taxon>
        <taxon>Craniata</taxon>
        <taxon>Vertebrata</taxon>
        <taxon>Euteleostomi</taxon>
        <taxon>Coelacanthiformes</taxon>
        <taxon>Coelacanthidae</taxon>
        <taxon>Latimeria</taxon>
    </lineage>
</organism>
<dbReference type="SUPFAM" id="SSF81901">
    <property type="entry name" value="HCP-like"/>
    <property type="match status" value="1"/>
</dbReference>
<dbReference type="Gene3D" id="1.25.40.10">
    <property type="entry name" value="Tetratricopeptide repeat domain"/>
    <property type="match status" value="5"/>
</dbReference>
<dbReference type="EMBL" id="AFYH01038035">
    <property type="status" value="NOT_ANNOTATED_CDS"/>
    <property type="molecule type" value="Genomic_DNA"/>
</dbReference>
<dbReference type="Pfam" id="PF00515">
    <property type="entry name" value="TPR_1"/>
    <property type="match status" value="1"/>
</dbReference>
<dbReference type="FunCoup" id="H3BAR6">
    <property type="interactions" value="70"/>
</dbReference>
<sequence length="457" mass="52398">GADHFSQGEWQKAIICLTKAINLSPQQTELYVKRAEAYLQMGDFQSAILNYKKACLMEPACEDFQSRIILILYLQGQFLFDQEMYTEALERFTHLLELKPDYVSCHMRSIVCLDALGRHGECLQLVNEWLEKERTNPELFVLQARLHEMFHEITACQEDLRSALLLDPKNTEALSLVSRLEKRAKDAKAQAVDKTLNGKLQGAVGRINIAIENDPSKLEYYVFRGTLHRRLKDFNAAIDDLVLAMDRSNNSCENEVFAEAQRQLLLTYNDFAVLCYTKGFYSEAIQLLTKALIGEKKEQGLYVNRGDCFFKMGELEFALADYQQALELELQDWRIWSRIAAVQNVSGLQDYKERRYQQAEEKFSRAIQSNPLVPQYYLNRAKARQLLQEEVESQCDAVTTLLLDPKNEEIISHLTHIFPGKTVADIMSSKIVEVAKAMLDISLQNCAPFKTQAAAHR</sequence>
<keyword evidence="2" id="KW-0175">Coiled coil</keyword>
<dbReference type="STRING" id="7897.ENSLACP00000018987"/>
<reference evidence="4" key="1">
    <citation type="submission" date="2011-08" db="EMBL/GenBank/DDBJ databases">
        <title>The draft genome of Latimeria chalumnae.</title>
        <authorList>
            <person name="Di Palma F."/>
            <person name="Alfoldi J."/>
            <person name="Johnson J."/>
            <person name="Berlin A."/>
            <person name="Gnerre S."/>
            <person name="Jaffe D."/>
            <person name="MacCallum I."/>
            <person name="Young S."/>
            <person name="Walker B.J."/>
            <person name="Lander E."/>
            <person name="Lindblad-Toh K."/>
        </authorList>
    </citation>
    <scope>NUCLEOTIDE SEQUENCE [LARGE SCALE GENOMIC DNA]</scope>
    <source>
        <strain evidence="4">Wild caught</strain>
    </source>
</reference>
<dbReference type="AlphaFoldDB" id="H3BAR6"/>
<dbReference type="PANTHER" id="PTHR45153">
    <property type="entry name" value="TETRATRICOPEPTIDE REPEAT PROTEIN 16"/>
    <property type="match status" value="1"/>
</dbReference>
<gene>
    <name evidence="3" type="primary">LOC102360552</name>
</gene>
<dbReference type="PANTHER" id="PTHR45153:SF1">
    <property type="entry name" value="TETRATRICOPEPTIDE REPEAT PROTEIN 16"/>
    <property type="match status" value="1"/>
</dbReference>
<dbReference type="Pfam" id="PF14559">
    <property type="entry name" value="TPR_19"/>
    <property type="match status" value="1"/>
</dbReference>
<evidence type="ECO:0000256" key="2">
    <source>
        <dbReference type="SAM" id="Coils"/>
    </source>
</evidence>
<dbReference type="Pfam" id="PF13414">
    <property type="entry name" value="TPR_11"/>
    <property type="match status" value="1"/>
</dbReference>
<dbReference type="eggNOG" id="KOG1124">
    <property type="taxonomic scope" value="Eukaryota"/>
</dbReference>
<dbReference type="InterPro" id="IPR011990">
    <property type="entry name" value="TPR-like_helical_dom_sf"/>
</dbReference>
<name>H3BAR6_LATCH</name>
<keyword evidence="4" id="KW-1185">Reference proteome</keyword>
<dbReference type="PROSITE" id="PS50005">
    <property type="entry name" value="TPR"/>
    <property type="match status" value="3"/>
</dbReference>
<reference evidence="3" key="2">
    <citation type="submission" date="2025-08" db="UniProtKB">
        <authorList>
            <consortium name="Ensembl"/>
        </authorList>
    </citation>
    <scope>IDENTIFICATION</scope>
</reference>
<feature type="repeat" description="TPR" evidence="1">
    <location>
        <begin position="28"/>
        <end position="61"/>
    </location>
</feature>
<protein>
    <submittedName>
        <fullName evidence="3">Tetratricopeptide repeat domain 16</fullName>
    </submittedName>
</protein>
<dbReference type="Ensembl" id="ENSLACT00000019120.1">
    <property type="protein sequence ID" value="ENSLACP00000018987.1"/>
    <property type="gene ID" value="ENSLACG00000016704.1"/>
</dbReference>
<evidence type="ECO:0000313" key="3">
    <source>
        <dbReference type="Ensembl" id="ENSLACP00000018987.1"/>
    </source>
</evidence>
<dbReference type="SMART" id="SM00028">
    <property type="entry name" value="TPR"/>
    <property type="match status" value="7"/>
</dbReference>
<accession>H3BAR6</accession>
<dbReference type="InParanoid" id="H3BAR6"/>
<feature type="coiled-coil region" evidence="2">
    <location>
        <begin position="170"/>
        <end position="197"/>
    </location>
</feature>
<dbReference type="SUPFAM" id="SSF48452">
    <property type="entry name" value="TPR-like"/>
    <property type="match status" value="1"/>
</dbReference>
<dbReference type="GeneTree" id="ENSGT00390000004550"/>
<dbReference type="InterPro" id="IPR019734">
    <property type="entry name" value="TPR_rpt"/>
</dbReference>
<feature type="repeat" description="TPR" evidence="1">
    <location>
        <begin position="299"/>
        <end position="332"/>
    </location>
</feature>
<dbReference type="HOGENOM" id="CLU_017316_0_0_1"/>
<dbReference type="Proteomes" id="UP000008672">
    <property type="component" value="Unassembled WGS sequence"/>
</dbReference>
<reference evidence="3" key="3">
    <citation type="submission" date="2025-09" db="UniProtKB">
        <authorList>
            <consortium name="Ensembl"/>
        </authorList>
    </citation>
    <scope>IDENTIFICATION</scope>
</reference>
<keyword evidence="1" id="KW-0802">TPR repeat</keyword>
<evidence type="ECO:0000256" key="1">
    <source>
        <dbReference type="PROSITE-ProRule" id="PRU00339"/>
    </source>
</evidence>
<proteinExistence type="predicted"/>
<evidence type="ECO:0000313" key="4">
    <source>
        <dbReference type="Proteomes" id="UP000008672"/>
    </source>
</evidence>
<feature type="repeat" description="TPR" evidence="1">
    <location>
        <begin position="69"/>
        <end position="102"/>
    </location>
</feature>
<dbReference type="OMA" id="QCLFDRG"/>